<feature type="transmembrane region" description="Helical" evidence="2">
    <location>
        <begin position="253"/>
        <end position="281"/>
    </location>
</feature>
<evidence type="ECO:0000256" key="1">
    <source>
        <dbReference type="SAM" id="MobiDB-lite"/>
    </source>
</evidence>
<evidence type="ECO:0000313" key="3">
    <source>
        <dbReference type="EMBL" id="GLI03260.1"/>
    </source>
</evidence>
<feature type="compositionally biased region" description="Pro residues" evidence="1">
    <location>
        <begin position="335"/>
        <end position="350"/>
    </location>
</feature>
<feature type="transmembrane region" description="Helical" evidence="2">
    <location>
        <begin position="222"/>
        <end position="241"/>
    </location>
</feature>
<evidence type="ECO:0000313" key="4">
    <source>
        <dbReference type="Proteomes" id="UP001144280"/>
    </source>
</evidence>
<dbReference type="RefSeq" id="WP_281905313.1">
    <property type="nucleotide sequence ID" value="NZ_BSDI01000080.1"/>
</dbReference>
<protein>
    <recommendedName>
        <fullName evidence="5">RDD domain-containing protein</fullName>
    </recommendedName>
</protein>
<evidence type="ECO:0008006" key="5">
    <source>
        <dbReference type="Google" id="ProtNLM"/>
    </source>
</evidence>
<evidence type="ECO:0000256" key="2">
    <source>
        <dbReference type="SAM" id="Phobius"/>
    </source>
</evidence>
<gene>
    <name evidence="3" type="ORF">Pa4123_85380</name>
</gene>
<feature type="region of interest" description="Disordered" evidence="1">
    <location>
        <begin position="321"/>
        <end position="369"/>
    </location>
</feature>
<reference evidence="3" key="1">
    <citation type="submission" date="2022-12" db="EMBL/GenBank/DDBJ databases">
        <title>New Phytohabitans aurantiacus sp. RD004123 nov., an actinomycete isolated from soil.</title>
        <authorList>
            <person name="Triningsih D.W."/>
            <person name="Harunari E."/>
            <person name="Igarashi Y."/>
        </authorList>
    </citation>
    <scope>NUCLEOTIDE SEQUENCE</scope>
    <source>
        <strain evidence="3">RD004123</strain>
    </source>
</reference>
<keyword evidence="2" id="KW-1133">Transmembrane helix</keyword>
<name>A0ABQ5RB85_9ACTN</name>
<keyword evidence="2" id="KW-0472">Membrane</keyword>
<keyword evidence="2" id="KW-0812">Transmembrane</keyword>
<proteinExistence type="predicted"/>
<dbReference type="Proteomes" id="UP001144280">
    <property type="component" value="Unassembled WGS sequence"/>
</dbReference>
<comment type="caution">
    <text evidence="3">The sequence shown here is derived from an EMBL/GenBank/DDBJ whole genome shotgun (WGS) entry which is preliminary data.</text>
</comment>
<feature type="transmembrane region" description="Helical" evidence="2">
    <location>
        <begin position="174"/>
        <end position="195"/>
    </location>
</feature>
<accession>A0ABQ5RB85</accession>
<keyword evidence="4" id="KW-1185">Reference proteome</keyword>
<sequence>MTHPAPTFAVPRPKKATGWRELVVARASYLRAQLLAVEDVEDWSRVAPAVEGHLKAAIDAATLRGHWWTRFRDWWNGALVDAAWINLHNAELLLVSVQPPEDLKTGRHAVVGLVERTLAADDRRRTEANRRLIDEWGDTSRVSAADRSAYRTALQWAFIASDEQYTRVRSLRNLILATTVMLFLLAAGLAALGVWQPSTINLCFDGARCPTGRDGQPSGGDIALVEFLGLVGGALSAMVSIRGMRGTSTPYGVPVALALLKLPAGALVSLTALLLLAGRFLPGLSALDSTQQIVGYAIVLGYAQQLVTRMVDRQAHSVLNRIPSSESGRLDPEAVAPPPPPPSTPLPSQPPRETTRPLIKRQGTKAVEN</sequence>
<organism evidence="3 4">
    <name type="scientific">Phytohabitans aurantiacus</name>
    <dbReference type="NCBI Taxonomy" id="3016789"/>
    <lineage>
        <taxon>Bacteria</taxon>
        <taxon>Bacillati</taxon>
        <taxon>Actinomycetota</taxon>
        <taxon>Actinomycetes</taxon>
        <taxon>Micromonosporales</taxon>
        <taxon>Micromonosporaceae</taxon>
    </lineage>
</organism>
<dbReference type="EMBL" id="BSDI01000080">
    <property type="protein sequence ID" value="GLI03260.1"/>
    <property type="molecule type" value="Genomic_DNA"/>
</dbReference>